<keyword evidence="1" id="KW-0812">Transmembrane</keyword>
<keyword evidence="1" id="KW-1133">Transmembrane helix</keyword>
<evidence type="ECO:0000259" key="2">
    <source>
        <dbReference type="Pfam" id="PF25231"/>
    </source>
</evidence>
<evidence type="ECO:0000313" key="4">
    <source>
        <dbReference type="Proteomes" id="UP000253961"/>
    </source>
</evidence>
<sequence length="275" mass="31266">MINYLKESTFAVNDVIQKAWSITRKHYFSIATLCFLMFITASASSLMAFFIKDVSKVLSVVMAIVFVFLYFTINLSLFKYIFHLMDDEENDVKIVDTLPTRQQIIRFLIATLYFIGCILFIGLILFPVLYILDPVLRHLVKIGWVESFQATGVIITQIAVGVAILALFITWLRISFFPFFIIDKNAAPFESIKLSLAITKGNFTKILLLLLVLGGGYLIYLLFNLLHWPFVAFVVNILSSFIIVPLSSVALTVAYRKIASEYKGDKHPDILHNIV</sequence>
<dbReference type="InterPro" id="IPR057169">
    <property type="entry name" value="DUF7847"/>
</dbReference>
<feature type="transmembrane region" description="Helical" evidence="1">
    <location>
        <begin position="152"/>
        <end position="182"/>
    </location>
</feature>
<reference evidence="3 4" key="1">
    <citation type="submission" date="2018-07" db="EMBL/GenBank/DDBJ databases">
        <title>Pedobacter sp. nov., isolated from soil.</title>
        <authorList>
            <person name="Zhou L.Y."/>
            <person name="Du Z.J."/>
        </authorList>
    </citation>
    <scope>NUCLEOTIDE SEQUENCE [LARGE SCALE GENOMIC DNA]</scope>
    <source>
        <strain evidence="3 4">JDX94</strain>
    </source>
</reference>
<gene>
    <name evidence="3" type="ORF">DU508_13570</name>
</gene>
<feature type="transmembrane region" description="Helical" evidence="1">
    <location>
        <begin position="107"/>
        <end position="132"/>
    </location>
</feature>
<dbReference type="Pfam" id="PF25231">
    <property type="entry name" value="DUF7847"/>
    <property type="match status" value="1"/>
</dbReference>
<dbReference type="EMBL" id="QPKV01000004">
    <property type="protein sequence ID" value="RDC56599.1"/>
    <property type="molecule type" value="Genomic_DNA"/>
</dbReference>
<dbReference type="Proteomes" id="UP000253961">
    <property type="component" value="Unassembled WGS sequence"/>
</dbReference>
<protein>
    <recommendedName>
        <fullName evidence="2">DUF7847 domain-containing protein</fullName>
    </recommendedName>
</protein>
<dbReference type="OrthoDB" id="752539at2"/>
<dbReference type="RefSeq" id="WP_115403317.1">
    <property type="nucleotide sequence ID" value="NZ_QPKV01000004.1"/>
</dbReference>
<feature type="transmembrane region" description="Helical" evidence="1">
    <location>
        <begin position="229"/>
        <end position="255"/>
    </location>
</feature>
<feature type="transmembrane region" description="Helical" evidence="1">
    <location>
        <begin position="57"/>
        <end position="78"/>
    </location>
</feature>
<feature type="domain" description="DUF7847" evidence="2">
    <location>
        <begin position="109"/>
        <end position="252"/>
    </location>
</feature>
<keyword evidence="4" id="KW-1185">Reference proteome</keyword>
<dbReference type="AlphaFoldDB" id="A0A369Q0Z0"/>
<keyword evidence="1" id="KW-0472">Membrane</keyword>
<accession>A0A369Q0Z0</accession>
<evidence type="ECO:0000256" key="1">
    <source>
        <dbReference type="SAM" id="Phobius"/>
    </source>
</evidence>
<proteinExistence type="predicted"/>
<organism evidence="3 4">
    <name type="scientific">Pedobacter chinensis</name>
    <dbReference type="NCBI Taxonomy" id="2282421"/>
    <lineage>
        <taxon>Bacteria</taxon>
        <taxon>Pseudomonadati</taxon>
        <taxon>Bacteroidota</taxon>
        <taxon>Sphingobacteriia</taxon>
        <taxon>Sphingobacteriales</taxon>
        <taxon>Sphingobacteriaceae</taxon>
        <taxon>Pedobacter</taxon>
    </lineage>
</organism>
<evidence type="ECO:0000313" key="3">
    <source>
        <dbReference type="EMBL" id="RDC56599.1"/>
    </source>
</evidence>
<feature type="transmembrane region" description="Helical" evidence="1">
    <location>
        <begin position="27"/>
        <end position="51"/>
    </location>
</feature>
<feature type="transmembrane region" description="Helical" evidence="1">
    <location>
        <begin position="203"/>
        <end position="223"/>
    </location>
</feature>
<name>A0A369Q0Z0_9SPHI</name>
<comment type="caution">
    <text evidence="3">The sequence shown here is derived from an EMBL/GenBank/DDBJ whole genome shotgun (WGS) entry which is preliminary data.</text>
</comment>